<feature type="compositionally biased region" description="Basic and acidic residues" evidence="5">
    <location>
        <begin position="1"/>
        <end position="10"/>
    </location>
</feature>
<gene>
    <name evidence="8" type="ORF">CSSPTR1EN2_LOCUS793</name>
</gene>
<evidence type="ECO:0000313" key="9">
    <source>
        <dbReference type="Proteomes" id="UP001497512"/>
    </source>
</evidence>
<evidence type="ECO:0000313" key="8">
    <source>
        <dbReference type="EMBL" id="CAK9190244.1"/>
    </source>
</evidence>
<evidence type="ECO:0000256" key="2">
    <source>
        <dbReference type="ARBA" id="ARBA00022771"/>
    </source>
</evidence>
<feature type="compositionally biased region" description="Polar residues" evidence="5">
    <location>
        <begin position="74"/>
        <end position="83"/>
    </location>
</feature>
<dbReference type="Pfam" id="PF26102">
    <property type="entry name" value="Ig_SPL7"/>
    <property type="match status" value="1"/>
</dbReference>
<reference evidence="8 9" key="1">
    <citation type="submission" date="2024-02" db="EMBL/GenBank/DDBJ databases">
        <authorList>
            <consortium name="ELIXIR-Norway"/>
            <consortium name="Elixir Norway"/>
        </authorList>
    </citation>
    <scope>NUCLEOTIDE SEQUENCE [LARGE SCALE GENOMIC DNA]</scope>
</reference>
<dbReference type="PROSITE" id="PS51141">
    <property type="entry name" value="ZF_SBP"/>
    <property type="match status" value="1"/>
</dbReference>
<dbReference type="SUPFAM" id="SSF48403">
    <property type="entry name" value="Ankyrin repeat"/>
    <property type="match status" value="1"/>
</dbReference>
<evidence type="ECO:0000256" key="1">
    <source>
        <dbReference type="ARBA" id="ARBA00022723"/>
    </source>
</evidence>
<evidence type="ECO:0000256" key="4">
    <source>
        <dbReference type="PROSITE-ProRule" id="PRU00470"/>
    </source>
</evidence>
<keyword evidence="2 4" id="KW-0863">Zinc-finger</keyword>
<feature type="region of interest" description="Disordered" evidence="5">
    <location>
        <begin position="222"/>
        <end position="275"/>
    </location>
</feature>
<feature type="compositionally biased region" description="Basic and acidic residues" evidence="5">
    <location>
        <begin position="393"/>
        <end position="404"/>
    </location>
</feature>
<dbReference type="InterPro" id="IPR044817">
    <property type="entry name" value="SBP-like"/>
</dbReference>
<keyword evidence="6" id="KW-0472">Membrane</keyword>
<protein>
    <recommendedName>
        <fullName evidence="7">SBP-type domain-containing protein</fullName>
    </recommendedName>
</protein>
<feature type="compositionally biased region" description="Acidic residues" evidence="5">
    <location>
        <begin position="11"/>
        <end position="46"/>
    </location>
</feature>
<feature type="domain" description="SBP-type" evidence="7">
    <location>
        <begin position="82"/>
        <end position="159"/>
    </location>
</feature>
<organism evidence="8 9">
    <name type="scientific">Sphagnum troendelagicum</name>
    <dbReference type="NCBI Taxonomy" id="128251"/>
    <lineage>
        <taxon>Eukaryota</taxon>
        <taxon>Viridiplantae</taxon>
        <taxon>Streptophyta</taxon>
        <taxon>Embryophyta</taxon>
        <taxon>Bryophyta</taxon>
        <taxon>Sphagnophytina</taxon>
        <taxon>Sphagnopsida</taxon>
        <taxon>Sphagnales</taxon>
        <taxon>Sphagnaceae</taxon>
        <taxon>Sphagnum</taxon>
    </lineage>
</organism>
<proteinExistence type="predicted"/>
<keyword evidence="9" id="KW-1185">Reference proteome</keyword>
<sequence>MPIDHSHGLFDDEDGHDDYDDDDEEEDDDDDDDDDNDDEEDEEEDGQLSLKLGGSLYSHTEDNIGSRNGKRCRSSSPQQSQFPTCQVDECTADLSKAKEYHRRHKVCEVHSKAANAQVSHSMQRFCQQCSRFHPLPEFDEGKRSCRRRLAGHNRRRRKAQPDSAVAATTAAQAGLMVEDDRPGKGPEILSFLNILSHLQASPSTDAFSRLLQSSLKGQLSAMGRSAQENPVSCLGEEGPGPGPLTLASSSTEAQKSQASPSTRFGQPGSSVPSISQIPSTIYARPISSVPKGPAQLPSSLAMTLQQLVADQSMPKLNRSSSSARHVIPTSEVQKLLPPHPTTENGSAASDMCDKIQDHDVTVNSTAGVVEGHSLGMVLADIKNRLSPENVSDASHHSIDLEHPPPQHSGDVSQSGSDQQSPGSSSADWEDRNHRISFKLFDRHPAEFPEGLRAQIDEWLAHRPSDLESYIKPGCVVLTVFLSMPKSAWVELKEDLAASVKKLLSLCNDNFWCKGRILVQAEHQKVFVVDGDILESIVAEPLSYPYIQAVRPLAIVAGEQNTLVLKGFNFTQPGTRLCCAYQGRFIRQELSGLEQEGSRWPEKEALFQLDSVFTCNTDLRSVVGRCFVEVECGNYGGDWKPVIIADGSVCAEICTLEDEIAVAASLAGAAAQRQGFQSSDVLDCTETMRLVAEEEVTCFLHELGWFFQRSCFQDLKDPPVVDLISSRRLRLLLVFSVERNWCAVVQKLLDILFEVNNLEAAFTKLSDVLREEVSLLHRAVQRKCRPMVELLLGYVPSSLAHANESEFSLFQRKLQFKSHWASIFRPDVNGPAGLTPLHIAANMQDSEEVVDALTSDPCQSGLHAWFNKQDDAGETPFKSALARGNLKSIQVVRMKLAHLEDVQTVSINIPPDLPWEWTQKNRESKSRADEILNLELPTWVKSASSGEIAELSRPATTACKSQVCRRLPRNVGSIKGHMYKPFLLSVVSLATLCVCVCLLFRAAIKLKNGPTFRWESLQSGPK</sequence>
<name>A0ABP0TA00_9BRYO</name>
<feature type="region of interest" description="Disordered" evidence="5">
    <location>
        <begin position="388"/>
        <end position="428"/>
    </location>
</feature>
<dbReference type="InterPro" id="IPR036893">
    <property type="entry name" value="SBP_sf"/>
</dbReference>
<feature type="compositionally biased region" description="Low complexity" evidence="5">
    <location>
        <begin position="408"/>
        <end position="426"/>
    </location>
</feature>
<dbReference type="PANTHER" id="PTHR31251:SF86">
    <property type="entry name" value="SQUAMOSA PROMOTER-BINDING-LIKE PROTEIN 1"/>
    <property type="match status" value="1"/>
</dbReference>
<evidence type="ECO:0000256" key="6">
    <source>
        <dbReference type="SAM" id="Phobius"/>
    </source>
</evidence>
<dbReference type="Gene3D" id="1.25.40.20">
    <property type="entry name" value="Ankyrin repeat-containing domain"/>
    <property type="match status" value="1"/>
</dbReference>
<keyword evidence="1" id="KW-0479">Metal-binding</keyword>
<feature type="transmembrane region" description="Helical" evidence="6">
    <location>
        <begin position="981"/>
        <end position="1003"/>
    </location>
</feature>
<feature type="compositionally biased region" description="Polar residues" evidence="5">
    <location>
        <begin position="246"/>
        <end position="275"/>
    </location>
</feature>
<evidence type="ECO:0000256" key="5">
    <source>
        <dbReference type="SAM" id="MobiDB-lite"/>
    </source>
</evidence>
<accession>A0ABP0TA00</accession>
<keyword evidence="6" id="KW-1133">Transmembrane helix</keyword>
<dbReference type="Gene3D" id="4.10.1100.10">
    <property type="entry name" value="Transcription factor, SBP-box domain"/>
    <property type="match status" value="1"/>
</dbReference>
<dbReference type="InterPro" id="IPR004333">
    <property type="entry name" value="SBP_dom"/>
</dbReference>
<dbReference type="EMBL" id="OZ019893">
    <property type="protein sequence ID" value="CAK9190244.1"/>
    <property type="molecule type" value="Genomic_DNA"/>
</dbReference>
<dbReference type="Pfam" id="PF03110">
    <property type="entry name" value="SBP"/>
    <property type="match status" value="1"/>
</dbReference>
<dbReference type="Proteomes" id="UP001497512">
    <property type="component" value="Chromosome 1"/>
</dbReference>
<keyword evidence="6" id="KW-0812">Transmembrane</keyword>
<keyword evidence="3" id="KW-0862">Zinc</keyword>
<evidence type="ECO:0000256" key="3">
    <source>
        <dbReference type="ARBA" id="ARBA00022833"/>
    </source>
</evidence>
<evidence type="ECO:0000259" key="7">
    <source>
        <dbReference type="PROSITE" id="PS51141"/>
    </source>
</evidence>
<dbReference type="InterPro" id="IPR036770">
    <property type="entry name" value="Ankyrin_rpt-contain_sf"/>
</dbReference>
<feature type="region of interest" description="Disordered" evidence="5">
    <location>
        <begin position="1"/>
        <end position="83"/>
    </location>
</feature>
<dbReference type="SUPFAM" id="SSF103612">
    <property type="entry name" value="SBT domain"/>
    <property type="match status" value="1"/>
</dbReference>
<dbReference type="PANTHER" id="PTHR31251">
    <property type="entry name" value="SQUAMOSA PROMOTER-BINDING-LIKE PROTEIN 4"/>
    <property type="match status" value="1"/>
</dbReference>